<proteinExistence type="predicted"/>
<dbReference type="RefSeq" id="WP_242286766.1">
    <property type="nucleotide sequence ID" value="NZ_JAKKSL010000002.1"/>
</dbReference>
<organism evidence="1 2">
    <name type="scientific">Colwellia maritima</name>
    <dbReference type="NCBI Taxonomy" id="2912588"/>
    <lineage>
        <taxon>Bacteria</taxon>
        <taxon>Pseudomonadati</taxon>
        <taxon>Pseudomonadota</taxon>
        <taxon>Gammaproteobacteria</taxon>
        <taxon>Alteromonadales</taxon>
        <taxon>Colwelliaceae</taxon>
        <taxon>Colwellia</taxon>
    </lineage>
</organism>
<keyword evidence="2" id="KW-1185">Reference proteome</keyword>
<gene>
    <name evidence="1" type="ORF">L3081_14190</name>
</gene>
<reference evidence="1" key="1">
    <citation type="submission" date="2022-01" db="EMBL/GenBank/DDBJ databases">
        <title>Colwellia maritima, isolated from seawater.</title>
        <authorList>
            <person name="Kristyanto S."/>
            <person name="Jung J."/>
            <person name="Jeon C.O."/>
        </authorList>
    </citation>
    <scope>NUCLEOTIDE SEQUENCE</scope>
    <source>
        <strain evidence="1">MSW7</strain>
    </source>
</reference>
<protein>
    <submittedName>
        <fullName evidence="1">Uncharacterized protein</fullName>
    </submittedName>
</protein>
<accession>A0ABS9X237</accession>
<evidence type="ECO:0000313" key="2">
    <source>
        <dbReference type="Proteomes" id="UP001139646"/>
    </source>
</evidence>
<dbReference type="Proteomes" id="UP001139646">
    <property type="component" value="Unassembled WGS sequence"/>
</dbReference>
<sequence>MEAYQYPNVGRSGRFCKGHYVICQFGYHYLVCRPEDKPDDPLLKASLKEFLVSSTYGEQFLRNLHPWKNKENIIDQIFHYLAHDDYQDSTQSLAKSIKWIAHELFIGNLLIIPLSEP</sequence>
<name>A0ABS9X237_9GAMM</name>
<comment type="caution">
    <text evidence="1">The sequence shown here is derived from an EMBL/GenBank/DDBJ whole genome shotgun (WGS) entry which is preliminary data.</text>
</comment>
<evidence type="ECO:0000313" key="1">
    <source>
        <dbReference type="EMBL" id="MCI2284323.1"/>
    </source>
</evidence>
<dbReference type="EMBL" id="JAKKSL010000002">
    <property type="protein sequence ID" value="MCI2284323.1"/>
    <property type="molecule type" value="Genomic_DNA"/>
</dbReference>